<reference evidence="1" key="1">
    <citation type="submission" date="2014-11" db="EMBL/GenBank/DDBJ databases">
        <authorList>
            <person name="Amaro Gonzalez C."/>
        </authorList>
    </citation>
    <scope>NUCLEOTIDE SEQUENCE</scope>
</reference>
<protein>
    <submittedName>
        <fullName evidence="1">Uncharacterized protein</fullName>
    </submittedName>
</protein>
<proteinExistence type="predicted"/>
<dbReference type="EMBL" id="GBXM01066714">
    <property type="protein sequence ID" value="JAH41863.1"/>
    <property type="molecule type" value="Transcribed_RNA"/>
</dbReference>
<name>A0A0E9SMY9_ANGAN</name>
<accession>A0A0E9SMY9</accession>
<dbReference type="AlphaFoldDB" id="A0A0E9SMY9"/>
<reference evidence="1" key="2">
    <citation type="journal article" date="2015" name="Fish Shellfish Immunol.">
        <title>Early steps in the European eel (Anguilla anguilla)-Vibrio vulnificus interaction in the gills: Role of the RtxA13 toxin.</title>
        <authorList>
            <person name="Callol A."/>
            <person name="Pajuelo D."/>
            <person name="Ebbesson L."/>
            <person name="Teles M."/>
            <person name="MacKenzie S."/>
            <person name="Amaro C."/>
        </authorList>
    </citation>
    <scope>NUCLEOTIDE SEQUENCE</scope>
</reference>
<sequence length="49" mass="5280">MRVSGEPLTSSHVSWGDRLCGPCFCSVLGVLLRTGSIRTLIFVPLSFLA</sequence>
<organism evidence="1">
    <name type="scientific">Anguilla anguilla</name>
    <name type="common">European freshwater eel</name>
    <name type="synonym">Muraena anguilla</name>
    <dbReference type="NCBI Taxonomy" id="7936"/>
    <lineage>
        <taxon>Eukaryota</taxon>
        <taxon>Metazoa</taxon>
        <taxon>Chordata</taxon>
        <taxon>Craniata</taxon>
        <taxon>Vertebrata</taxon>
        <taxon>Euteleostomi</taxon>
        <taxon>Actinopterygii</taxon>
        <taxon>Neopterygii</taxon>
        <taxon>Teleostei</taxon>
        <taxon>Anguilliformes</taxon>
        <taxon>Anguillidae</taxon>
        <taxon>Anguilla</taxon>
    </lineage>
</organism>
<evidence type="ECO:0000313" key="1">
    <source>
        <dbReference type="EMBL" id="JAH41863.1"/>
    </source>
</evidence>